<organism evidence="2 3">
    <name type="scientific">Lupinus albus</name>
    <name type="common">White lupine</name>
    <name type="synonym">Lupinus termis</name>
    <dbReference type="NCBI Taxonomy" id="3870"/>
    <lineage>
        <taxon>Eukaryota</taxon>
        <taxon>Viridiplantae</taxon>
        <taxon>Streptophyta</taxon>
        <taxon>Embryophyta</taxon>
        <taxon>Tracheophyta</taxon>
        <taxon>Spermatophyta</taxon>
        <taxon>Magnoliopsida</taxon>
        <taxon>eudicotyledons</taxon>
        <taxon>Gunneridae</taxon>
        <taxon>Pentapetalae</taxon>
        <taxon>rosids</taxon>
        <taxon>fabids</taxon>
        <taxon>Fabales</taxon>
        <taxon>Fabaceae</taxon>
        <taxon>Papilionoideae</taxon>
        <taxon>50 kb inversion clade</taxon>
        <taxon>genistoids sensu lato</taxon>
        <taxon>core genistoids</taxon>
        <taxon>Genisteae</taxon>
        <taxon>Lupinus</taxon>
    </lineage>
</organism>
<keyword evidence="1" id="KW-0378">Hydrolase</keyword>
<comment type="caution">
    <text evidence="2">The sequence shown here is derived from an EMBL/GenBank/DDBJ whole genome shotgun (WGS) entry which is preliminary data.</text>
</comment>
<proteinExistence type="predicted"/>
<dbReference type="GO" id="GO:0004445">
    <property type="term" value="F:inositol-polyphosphate 5-phosphatase activity"/>
    <property type="evidence" value="ECO:0007669"/>
    <property type="project" value="InterPro"/>
</dbReference>
<dbReference type="EMBL" id="WOCE01000025">
    <property type="protein sequence ID" value="KAE9585487.1"/>
    <property type="molecule type" value="Genomic_DNA"/>
</dbReference>
<accession>A0A6A4NFP4</accession>
<dbReference type="OrthoDB" id="62798at2759"/>
<dbReference type="GO" id="GO:0004439">
    <property type="term" value="F:phosphatidylinositol-4,5-bisphosphate 5-phosphatase activity"/>
    <property type="evidence" value="ECO:0007669"/>
    <property type="project" value="TreeGrafter"/>
</dbReference>
<sequence length="77" mass="8695">MDSTNGMRGSELRNEETHVPVTDALDLRMFVGTWNVGGKSPTDTLNLRDWLKSPSPPHIYVIGYISFSPFLHFSLFP</sequence>
<name>A0A6A4NFP4_LUPAL</name>
<gene>
    <name evidence="2" type="ORF">Lalb_Chr25g0289481</name>
</gene>
<dbReference type="AlphaFoldDB" id="A0A6A4NFP4"/>
<dbReference type="PANTHER" id="PTHR45666:SF15">
    <property type="entry name" value="TYPE I INOSITOL POLYPHOSPHATE 5-PHOSPHATASE 8"/>
    <property type="match status" value="1"/>
</dbReference>
<evidence type="ECO:0000313" key="3">
    <source>
        <dbReference type="Proteomes" id="UP000447434"/>
    </source>
</evidence>
<dbReference type="GO" id="GO:0034485">
    <property type="term" value="F:phosphatidylinositol-3,4,5-trisphosphate 5-phosphatase activity"/>
    <property type="evidence" value="ECO:0007669"/>
    <property type="project" value="TreeGrafter"/>
</dbReference>
<dbReference type="Proteomes" id="UP000447434">
    <property type="component" value="Chromosome 25"/>
</dbReference>
<protein>
    <submittedName>
        <fullName evidence="2">Putative inositol-polyphosphate 5-phosphatase</fullName>
    </submittedName>
</protein>
<dbReference type="SUPFAM" id="SSF56219">
    <property type="entry name" value="DNase I-like"/>
    <property type="match status" value="1"/>
</dbReference>
<dbReference type="InterPro" id="IPR045849">
    <property type="entry name" value="IP5P_plant"/>
</dbReference>
<dbReference type="Gene3D" id="3.60.10.10">
    <property type="entry name" value="Endonuclease/exonuclease/phosphatase"/>
    <property type="match status" value="1"/>
</dbReference>
<dbReference type="GO" id="GO:0046856">
    <property type="term" value="P:phosphatidylinositol dephosphorylation"/>
    <property type="evidence" value="ECO:0007669"/>
    <property type="project" value="TreeGrafter"/>
</dbReference>
<evidence type="ECO:0000313" key="2">
    <source>
        <dbReference type="EMBL" id="KAE9585487.1"/>
    </source>
</evidence>
<dbReference type="InterPro" id="IPR036691">
    <property type="entry name" value="Endo/exonu/phosph_ase_sf"/>
</dbReference>
<dbReference type="PANTHER" id="PTHR45666">
    <property type="entry name" value="TYPE IV INOSITOL POLYPHOSPHATE 5-PHOSPHATASE 9"/>
    <property type="match status" value="1"/>
</dbReference>
<keyword evidence="3" id="KW-1185">Reference proteome</keyword>
<reference evidence="3" key="1">
    <citation type="journal article" date="2020" name="Nat. Commun.">
        <title>Genome sequence of the cluster root forming white lupin.</title>
        <authorList>
            <person name="Hufnagel B."/>
            <person name="Marques A."/>
            <person name="Soriano A."/>
            <person name="Marques L."/>
            <person name="Divol F."/>
            <person name="Doumas P."/>
            <person name="Sallet E."/>
            <person name="Mancinotti D."/>
            <person name="Carrere S."/>
            <person name="Marande W."/>
            <person name="Arribat S."/>
            <person name="Keller J."/>
            <person name="Huneau C."/>
            <person name="Blein T."/>
            <person name="Aime D."/>
            <person name="Laguerre M."/>
            <person name="Taylor J."/>
            <person name="Schubert V."/>
            <person name="Nelson M."/>
            <person name="Geu-Flores F."/>
            <person name="Crespi M."/>
            <person name="Gallardo-Guerrero K."/>
            <person name="Delaux P.-M."/>
            <person name="Salse J."/>
            <person name="Berges H."/>
            <person name="Guyot R."/>
            <person name="Gouzy J."/>
            <person name="Peret B."/>
        </authorList>
    </citation>
    <scope>NUCLEOTIDE SEQUENCE [LARGE SCALE GENOMIC DNA]</scope>
    <source>
        <strain evidence="3">cv. Amiga</strain>
    </source>
</reference>
<evidence type="ECO:0000256" key="1">
    <source>
        <dbReference type="ARBA" id="ARBA00022801"/>
    </source>
</evidence>